<keyword evidence="3" id="KW-1185">Reference proteome</keyword>
<dbReference type="RefSeq" id="WP_144732487.1">
    <property type="nucleotide sequence ID" value="NZ_ML675586.1"/>
</dbReference>
<reference evidence="2 3" key="1">
    <citation type="journal article" date="2019" name="Front. Microbiol.">
        <title>Ammonia Oxidation by the Arctic Terrestrial Thaumarchaeote Candidatus Nitrosocosmicus arcticus Is Stimulated by Increasing Temperatures.</title>
        <authorList>
            <person name="Alves R.J.E."/>
            <person name="Kerou M."/>
            <person name="Zappe A."/>
            <person name="Bittner R."/>
            <person name="Abby S.S."/>
            <person name="Schmidt H.A."/>
            <person name="Pfeifer K."/>
            <person name="Schleper C."/>
        </authorList>
    </citation>
    <scope>NUCLEOTIDE SEQUENCE [LARGE SCALE GENOMIC DNA]</scope>
    <source>
        <strain evidence="2 3">Kfb</strain>
    </source>
</reference>
<dbReference type="InterPro" id="IPR035437">
    <property type="entry name" value="SNase_OB-fold_sf"/>
</dbReference>
<comment type="caution">
    <text evidence="2">The sequence shown here is derived from an EMBL/GenBank/DDBJ whole genome shotgun (WGS) entry which is preliminary data.</text>
</comment>
<dbReference type="SUPFAM" id="SSF50199">
    <property type="entry name" value="Staphylococcal nuclease"/>
    <property type="match status" value="1"/>
</dbReference>
<sequence length="287" mass="32914">MSIEINFHYKRNTISPKARKLFTSTDADTIVIAEQPLRLVSCDTPEKATYAGKPEESQPKLDRCKERLNNGFYDELPTGLRNYLRNKIINDAAKKHIDAAMDAIEAFEKMLSERLTLPDGSQRKIAVMPTGDLIDVYGRMLAYVSPWYKNTREDPLPPIGDPRRNTLNLDMISNGWAAFFPIYPSLPNNKDLNITIKAANEAWTQGKGAWEKYGKNLLLGYEYRMCIKLSEENKSASECIKDAFERICVDLRNLSVVGKFDFFNVPPSHRLWIWEEDLEQAKKDLDL</sequence>
<protein>
    <submittedName>
        <fullName evidence="2">Putative nuclease</fullName>
    </submittedName>
</protein>
<dbReference type="Proteomes" id="UP000315289">
    <property type="component" value="Unassembled WGS sequence"/>
</dbReference>
<dbReference type="EMBL" id="VOAH01000010">
    <property type="protein sequence ID" value="TVP40071.1"/>
    <property type="molecule type" value="Genomic_DNA"/>
</dbReference>
<evidence type="ECO:0000313" key="2">
    <source>
        <dbReference type="EMBL" id="TVP40071.1"/>
    </source>
</evidence>
<name>A0A557STY3_9ARCH</name>
<proteinExistence type="predicted"/>
<dbReference type="OrthoDB" id="371982at2157"/>
<dbReference type="InterPro" id="IPR016071">
    <property type="entry name" value="Staphylococal_nuclease_OB-fold"/>
</dbReference>
<organism evidence="2 3">
    <name type="scientific">Candidatus Nitrosocosmicus arcticus</name>
    <dbReference type="NCBI Taxonomy" id="2035267"/>
    <lineage>
        <taxon>Archaea</taxon>
        <taxon>Nitrososphaerota</taxon>
        <taxon>Nitrososphaeria</taxon>
        <taxon>Nitrososphaerales</taxon>
        <taxon>Nitrososphaeraceae</taxon>
        <taxon>Candidatus Nitrosocosmicus</taxon>
    </lineage>
</organism>
<dbReference type="AlphaFoldDB" id="A0A557STY3"/>
<gene>
    <name evidence="2" type="ORF">NARC_100133</name>
</gene>
<feature type="domain" description="TNase-like" evidence="1">
    <location>
        <begin position="128"/>
        <end position="211"/>
    </location>
</feature>
<accession>A0A557STY3</accession>
<dbReference type="Pfam" id="PF00565">
    <property type="entry name" value="SNase"/>
    <property type="match status" value="1"/>
</dbReference>
<evidence type="ECO:0000313" key="3">
    <source>
        <dbReference type="Proteomes" id="UP000315289"/>
    </source>
</evidence>
<evidence type="ECO:0000259" key="1">
    <source>
        <dbReference type="Pfam" id="PF00565"/>
    </source>
</evidence>
<dbReference type="Gene3D" id="2.40.50.90">
    <property type="match status" value="1"/>
</dbReference>